<dbReference type="OrthoDB" id="3158924at2759"/>
<dbReference type="AlphaFoldDB" id="A0A9Q3GCM6"/>
<dbReference type="PANTHER" id="PTHR37984:SF5">
    <property type="entry name" value="PROTEIN NYNRIN-LIKE"/>
    <property type="match status" value="1"/>
</dbReference>
<dbReference type="InterPro" id="IPR036397">
    <property type="entry name" value="RNaseH_sf"/>
</dbReference>
<dbReference type="InterPro" id="IPR012337">
    <property type="entry name" value="RNaseH-like_sf"/>
</dbReference>
<evidence type="ECO:0000313" key="3">
    <source>
        <dbReference type="Proteomes" id="UP000765509"/>
    </source>
</evidence>
<dbReference type="GO" id="GO:0003676">
    <property type="term" value="F:nucleic acid binding"/>
    <property type="evidence" value="ECO:0007669"/>
    <property type="project" value="InterPro"/>
</dbReference>
<organism evidence="2 3">
    <name type="scientific">Austropuccinia psidii MF-1</name>
    <dbReference type="NCBI Taxonomy" id="1389203"/>
    <lineage>
        <taxon>Eukaryota</taxon>
        <taxon>Fungi</taxon>
        <taxon>Dikarya</taxon>
        <taxon>Basidiomycota</taxon>
        <taxon>Pucciniomycotina</taxon>
        <taxon>Pucciniomycetes</taxon>
        <taxon>Pucciniales</taxon>
        <taxon>Sphaerophragmiaceae</taxon>
        <taxon>Austropuccinia</taxon>
    </lineage>
</organism>
<accession>A0A9Q3GCM6</accession>
<feature type="domain" description="Integrase zinc-binding" evidence="1">
    <location>
        <begin position="8"/>
        <end position="62"/>
    </location>
</feature>
<dbReference type="Pfam" id="PF17921">
    <property type="entry name" value="Integrase_H2C2"/>
    <property type="match status" value="1"/>
</dbReference>
<sequence>MTVCSILLIKTILHECHDSIYHGHLSEYRTLDKVKNCAWWQSWRKETIEYCNTSDRCQKANRSTGKKSGLMINIKEPESPWEAVHMDWVTELPPSGHKSYNSCLVIVDRYRKTPIFLPCHKDDTAMDTALLIWSRVISQTGLFKNIISVIDPRFTSAL</sequence>
<reference evidence="2" key="1">
    <citation type="submission" date="2021-03" db="EMBL/GenBank/DDBJ databases">
        <title>Draft genome sequence of rust myrtle Austropuccinia psidii MF-1, a brazilian biotype.</title>
        <authorList>
            <person name="Quecine M.C."/>
            <person name="Pachon D.M.R."/>
            <person name="Bonatelli M.L."/>
            <person name="Correr F.H."/>
            <person name="Franceschini L.M."/>
            <person name="Leite T.F."/>
            <person name="Margarido G.R.A."/>
            <person name="Almeida C.A."/>
            <person name="Ferrarezi J.A."/>
            <person name="Labate C.A."/>
        </authorList>
    </citation>
    <scope>NUCLEOTIDE SEQUENCE</scope>
    <source>
        <strain evidence="2">MF-1</strain>
    </source>
</reference>
<evidence type="ECO:0000259" key="1">
    <source>
        <dbReference type="Pfam" id="PF17921"/>
    </source>
</evidence>
<keyword evidence="3" id="KW-1185">Reference proteome</keyword>
<dbReference type="InterPro" id="IPR041588">
    <property type="entry name" value="Integrase_H2C2"/>
</dbReference>
<proteinExistence type="predicted"/>
<dbReference type="Gene3D" id="3.30.420.10">
    <property type="entry name" value="Ribonuclease H-like superfamily/Ribonuclease H"/>
    <property type="match status" value="1"/>
</dbReference>
<name>A0A9Q3GCM6_9BASI</name>
<evidence type="ECO:0000313" key="2">
    <source>
        <dbReference type="EMBL" id="MBW0461322.1"/>
    </source>
</evidence>
<dbReference type="PANTHER" id="PTHR37984">
    <property type="entry name" value="PROTEIN CBG26694"/>
    <property type="match status" value="1"/>
</dbReference>
<dbReference type="InterPro" id="IPR050951">
    <property type="entry name" value="Retrovirus_Pol_polyprotein"/>
</dbReference>
<dbReference type="SUPFAM" id="SSF53098">
    <property type="entry name" value="Ribonuclease H-like"/>
    <property type="match status" value="1"/>
</dbReference>
<comment type="caution">
    <text evidence="2">The sequence shown here is derived from an EMBL/GenBank/DDBJ whole genome shotgun (WGS) entry which is preliminary data.</text>
</comment>
<dbReference type="EMBL" id="AVOT02000141">
    <property type="protein sequence ID" value="MBW0461322.1"/>
    <property type="molecule type" value="Genomic_DNA"/>
</dbReference>
<dbReference type="Gene3D" id="1.10.340.70">
    <property type="match status" value="1"/>
</dbReference>
<dbReference type="Proteomes" id="UP000765509">
    <property type="component" value="Unassembled WGS sequence"/>
</dbReference>
<protein>
    <recommendedName>
        <fullName evidence="1">Integrase zinc-binding domain-containing protein</fullName>
    </recommendedName>
</protein>
<gene>
    <name evidence="2" type="ORF">O181_001037</name>
</gene>